<comment type="subcellular location">
    <subcellularLocation>
        <location evidence="1">Cytoplasm</location>
    </subcellularLocation>
</comment>
<dbReference type="GO" id="GO:0016887">
    <property type="term" value="F:ATP hydrolysis activity"/>
    <property type="evidence" value="ECO:0007669"/>
    <property type="project" value="InterPro"/>
</dbReference>
<dbReference type="GO" id="GO:0005524">
    <property type="term" value="F:ATP binding"/>
    <property type="evidence" value="ECO:0007669"/>
    <property type="project" value="UniProtKB-KW"/>
</dbReference>
<evidence type="ECO:0000313" key="16">
    <source>
        <dbReference type="EMBL" id="OCC15762.1"/>
    </source>
</evidence>
<protein>
    <recommendedName>
        <fullName evidence="12">UvrABC system protein A</fullName>
    </recommendedName>
    <alternativeName>
        <fullName evidence="13">Excinuclease ABC subunit A</fullName>
    </alternativeName>
</protein>
<keyword evidence="5" id="KW-0227">DNA damage</keyword>
<dbReference type="SUPFAM" id="SSF52540">
    <property type="entry name" value="P-loop containing nucleoside triphosphate hydrolases"/>
    <property type="match status" value="2"/>
</dbReference>
<dbReference type="Gene3D" id="3.40.50.300">
    <property type="entry name" value="P-loop containing nucleotide triphosphate hydrolases"/>
    <property type="match status" value="3"/>
</dbReference>
<evidence type="ECO:0000256" key="13">
    <source>
        <dbReference type="ARBA" id="ARBA00042156"/>
    </source>
</evidence>
<evidence type="ECO:0000256" key="4">
    <source>
        <dbReference type="ARBA" id="ARBA00022741"/>
    </source>
</evidence>
<dbReference type="EMBL" id="MAGO01000003">
    <property type="protein sequence ID" value="OCC15762.1"/>
    <property type="molecule type" value="Genomic_DNA"/>
</dbReference>
<evidence type="ECO:0000256" key="9">
    <source>
        <dbReference type="ARBA" id="ARBA00023125"/>
    </source>
</evidence>
<dbReference type="AlphaFoldDB" id="A0A1B9F772"/>
<dbReference type="PATRIC" id="fig|1156395.6.peg.698"/>
<keyword evidence="3" id="KW-0677">Repeat</keyword>
<dbReference type="PROSITE" id="PS00211">
    <property type="entry name" value="ABC_TRANSPORTER_1"/>
    <property type="match status" value="1"/>
</dbReference>
<keyword evidence="6" id="KW-0228">DNA excision</keyword>
<reference evidence="16 17" key="1">
    <citation type="submission" date="2016-06" db="EMBL/GenBank/DDBJ databases">
        <title>Respiratory ammonification of nitrate coupled to the oxidation of elemental sulfur in deep-sea autotrophic thermophilic bacteria.</title>
        <authorList>
            <person name="Slobodkina G.B."/>
            <person name="Mardanov A.V."/>
            <person name="Ravin N.V."/>
            <person name="Frolova A.A."/>
            <person name="Viryasiv M.B."/>
            <person name="Chernyh N.A."/>
            <person name="Bonch-Osmolovskaya E.A."/>
            <person name="Slobodkin A.I."/>
        </authorList>
    </citation>
    <scope>NUCLEOTIDE SEQUENCE [LARGE SCALE GENOMIC DNA]</scope>
    <source>
        <strain evidence="16 17">S69</strain>
    </source>
</reference>
<proteinExistence type="inferred from homology"/>
<feature type="domain" description="AAA+ ATPase" evidence="15">
    <location>
        <begin position="22"/>
        <end position="462"/>
    </location>
</feature>
<dbReference type="OrthoDB" id="9809851at2"/>
<feature type="region of interest" description="Disordered" evidence="14">
    <location>
        <begin position="469"/>
        <end position="491"/>
    </location>
</feature>
<evidence type="ECO:0000259" key="15">
    <source>
        <dbReference type="SMART" id="SM00382"/>
    </source>
</evidence>
<evidence type="ECO:0000256" key="14">
    <source>
        <dbReference type="SAM" id="MobiDB-lite"/>
    </source>
</evidence>
<dbReference type="GO" id="GO:0003677">
    <property type="term" value="F:DNA binding"/>
    <property type="evidence" value="ECO:0007669"/>
    <property type="project" value="UniProtKB-KW"/>
</dbReference>
<evidence type="ECO:0000256" key="7">
    <source>
        <dbReference type="ARBA" id="ARBA00022840"/>
    </source>
</evidence>
<keyword evidence="4" id="KW-0547">Nucleotide-binding</keyword>
<dbReference type="GO" id="GO:0004518">
    <property type="term" value="F:nuclease activity"/>
    <property type="evidence" value="ECO:0007669"/>
    <property type="project" value="UniProtKB-KW"/>
</dbReference>
<dbReference type="STRING" id="1156395.DBT_0687"/>
<dbReference type="Pfam" id="PF17760">
    <property type="entry name" value="UvrA_inter"/>
    <property type="match status" value="1"/>
</dbReference>
<dbReference type="Proteomes" id="UP000093080">
    <property type="component" value="Unassembled WGS sequence"/>
</dbReference>
<dbReference type="Pfam" id="PF13304">
    <property type="entry name" value="AAA_21"/>
    <property type="match status" value="1"/>
</dbReference>
<keyword evidence="10" id="KW-0234">DNA repair</keyword>
<evidence type="ECO:0000256" key="12">
    <source>
        <dbReference type="ARBA" id="ARBA00039316"/>
    </source>
</evidence>
<keyword evidence="2" id="KW-0963">Cytoplasm</keyword>
<dbReference type="InterPro" id="IPR027417">
    <property type="entry name" value="P-loop_NTPase"/>
</dbReference>
<dbReference type="PANTHER" id="PTHR43152:SF3">
    <property type="entry name" value="UVRABC SYSTEM PROTEIN A"/>
    <property type="match status" value="1"/>
</dbReference>
<keyword evidence="8" id="KW-0267">Excision nuclease</keyword>
<evidence type="ECO:0000256" key="10">
    <source>
        <dbReference type="ARBA" id="ARBA00023204"/>
    </source>
</evidence>
<keyword evidence="17" id="KW-1185">Reference proteome</keyword>
<feature type="compositionally biased region" description="Polar residues" evidence="14">
    <location>
        <begin position="469"/>
        <end position="478"/>
    </location>
</feature>
<name>A0A1B9F772_9BACT</name>
<evidence type="ECO:0000256" key="11">
    <source>
        <dbReference type="ARBA" id="ARBA00038000"/>
    </source>
</evidence>
<evidence type="ECO:0000256" key="5">
    <source>
        <dbReference type="ARBA" id="ARBA00022763"/>
    </source>
</evidence>
<feature type="domain" description="AAA+ ATPase" evidence="15">
    <location>
        <begin position="513"/>
        <end position="774"/>
    </location>
</feature>
<dbReference type="InterPro" id="IPR003593">
    <property type="entry name" value="AAA+_ATPase"/>
</dbReference>
<dbReference type="Gene3D" id="1.20.1580.10">
    <property type="entry name" value="ABC transporter ATPase like domain"/>
    <property type="match status" value="3"/>
</dbReference>
<dbReference type="PANTHER" id="PTHR43152">
    <property type="entry name" value="UVRABC SYSTEM PROTEIN A"/>
    <property type="match status" value="1"/>
</dbReference>
<comment type="similarity">
    <text evidence="11">Belongs to the ABC transporter superfamily. UvrA family.</text>
</comment>
<dbReference type="Gene3D" id="3.30.190.20">
    <property type="match status" value="1"/>
</dbReference>
<dbReference type="SMART" id="SM00382">
    <property type="entry name" value="AAA"/>
    <property type="match status" value="2"/>
</dbReference>
<evidence type="ECO:0000256" key="2">
    <source>
        <dbReference type="ARBA" id="ARBA00022490"/>
    </source>
</evidence>
<keyword evidence="9" id="KW-0238">DNA-binding</keyword>
<sequence>MEIVIRGVFENNLKIDELRLPLWKVICLIGPSGSGKSTLAREVLYKEGKRLYLEGLGLKAEQWSFNDFHRPKAEFIKGLPPTIYLDQIPERFTSRSSLASYADLSTPLRLLFSILGQAFCPSCNIPIKKTSISSIKTHLLGLSPGTPFAIMTPIPKPITTIPLKEALEWIIKQGFVRIEINDEFILVEDISDLDKVKDLKKVNIVIDRLILKEGVDARIEDAIRVAESLGSRVIRCLILPKKGVSQKESLEFSLDMTCPRCLTNFPELGPHLLSRRHPLGQCPDCKGSGCNSCDNTGLSPFSRTLKLHGLSYTQVLEKNVLEVSSFLNSFSSSSIEHEIAGPIYTSLKDKLATLQKANLSYLELSRPLTSISRGELQRLRICVQIHRALSGTLVILDEPTIGLHPKEFGLLKKLVDELKATGNTVLIIEHDESILKYSDWVCELGPGSGERGGKVVFNGPVREYLKTQGKNNGINSSRSVKKDTTHNRIKPHRAPSTHLTVRIHNEASIKIPLNAITVITGVSGSGKTTFAMKTLVPKLKDRRLTCHILDQSPLRGGKTSLISTYLGIFTEIRELFSKTKEARLRGFMSSFFSLSKDGGRCAECKGTGYTNLDLKYLPPIDVKCPICDGRRYREDVMKCYYKGKNIHEVLSMTVGEAVNFFSRIPAIRSPLQSLVSSGLHYLVLGQPISTLSGGERMRLRLSLILSKKIRAKKSLTNHALILDEPSAGLYIDDLRSLVNQIKTLVNNGMTVIIIDHEELILDAANMIIEFEPGGGPSGGRIINATNSLGG</sequence>
<evidence type="ECO:0000256" key="3">
    <source>
        <dbReference type="ARBA" id="ARBA00022737"/>
    </source>
</evidence>
<keyword evidence="7" id="KW-0067">ATP-binding</keyword>
<evidence type="ECO:0000256" key="8">
    <source>
        <dbReference type="ARBA" id="ARBA00022881"/>
    </source>
</evidence>
<evidence type="ECO:0000256" key="6">
    <source>
        <dbReference type="ARBA" id="ARBA00022769"/>
    </source>
</evidence>
<dbReference type="GO" id="GO:0005737">
    <property type="term" value="C:cytoplasm"/>
    <property type="evidence" value="ECO:0007669"/>
    <property type="project" value="UniProtKB-SubCell"/>
</dbReference>
<dbReference type="InterPro" id="IPR041102">
    <property type="entry name" value="UvrA_inter"/>
</dbReference>
<dbReference type="InterPro" id="IPR017871">
    <property type="entry name" value="ABC_transporter-like_CS"/>
</dbReference>
<accession>A0A1B9F772</accession>
<evidence type="ECO:0000313" key="17">
    <source>
        <dbReference type="Proteomes" id="UP000093080"/>
    </source>
</evidence>
<dbReference type="GO" id="GO:0006281">
    <property type="term" value="P:DNA repair"/>
    <property type="evidence" value="ECO:0007669"/>
    <property type="project" value="UniProtKB-KW"/>
</dbReference>
<gene>
    <name evidence="16" type="ORF">DBT_0687</name>
</gene>
<evidence type="ECO:0000256" key="1">
    <source>
        <dbReference type="ARBA" id="ARBA00004496"/>
    </source>
</evidence>
<comment type="caution">
    <text evidence="16">The sequence shown here is derived from an EMBL/GenBank/DDBJ whole genome shotgun (WGS) entry which is preliminary data.</text>
</comment>
<dbReference type="RefSeq" id="WP_067616397.1">
    <property type="nucleotide sequence ID" value="NZ_MAGO01000003.1"/>
</dbReference>
<organism evidence="16 17">
    <name type="scientific">Dissulfuribacter thermophilus</name>
    <dbReference type="NCBI Taxonomy" id="1156395"/>
    <lineage>
        <taxon>Bacteria</taxon>
        <taxon>Pseudomonadati</taxon>
        <taxon>Thermodesulfobacteriota</taxon>
        <taxon>Dissulfuribacteria</taxon>
        <taxon>Dissulfuribacterales</taxon>
        <taxon>Dissulfuribacteraceae</taxon>
        <taxon>Dissulfuribacter</taxon>
    </lineage>
</organism>
<dbReference type="InterPro" id="IPR003959">
    <property type="entry name" value="ATPase_AAA_core"/>
</dbReference>